<gene>
    <name evidence="19" type="ORF">C0068_08840</name>
</gene>
<evidence type="ECO:0000256" key="16">
    <source>
        <dbReference type="SAM" id="SignalP"/>
    </source>
</evidence>
<evidence type="ECO:0000313" key="19">
    <source>
        <dbReference type="EMBL" id="POP53261.1"/>
    </source>
</evidence>
<dbReference type="Pfam" id="PF07715">
    <property type="entry name" value="Plug"/>
    <property type="match status" value="1"/>
</dbReference>
<evidence type="ECO:0000256" key="1">
    <source>
        <dbReference type="ARBA" id="ARBA00004571"/>
    </source>
</evidence>
<reference evidence="19" key="1">
    <citation type="submission" date="2018-01" db="EMBL/GenBank/DDBJ databases">
        <authorList>
            <person name="Yu X.-D."/>
        </authorList>
    </citation>
    <scope>NUCLEOTIDE SEQUENCE</scope>
    <source>
        <strain evidence="19">ZX-21</strain>
    </source>
</reference>
<keyword evidence="4 14" id="KW-1134">Transmembrane beta strand</keyword>
<keyword evidence="10 15" id="KW-0798">TonB box</keyword>
<evidence type="ECO:0000259" key="18">
    <source>
        <dbReference type="Pfam" id="PF07715"/>
    </source>
</evidence>
<evidence type="ECO:0000256" key="13">
    <source>
        <dbReference type="ARBA" id="ARBA00023237"/>
    </source>
</evidence>
<feature type="domain" description="TonB-dependent receptor plug" evidence="18">
    <location>
        <begin position="65"/>
        <end position="161"/>
    </location>
</feature>
<evidence type="ECO:0000256" key="2">
    <source>
        <dbReference type="ARBA" id="ARBA00009810"/>
    </source>
</evidence>
<evidence type="ECO:0000256" key="14">
    <source>
        <dbReference type="PROSITE-ProRule" id="PRU01360"/>
    </source>
</evidence>
<keyword evidence="13 14" id="KW-0998">Cell outer membrane</keyword>
<comment type="subcellular location">
    <subcellularLocation>
        <location evidence="1 14">Cell outer membrane</location>
        <topology evidence="1 14">Multi-pass membrane protein</topology>
    </subcellularLocation>
</comment>
<evidence type="ECO:0000256" key="3">
    <source>
        <dbReference type="ARBA" id="ARBA00022448"/>
    </source>
</evidence>
<evidence type="ECO:0000256" key="9">
    <source>
        <dbReference type="ARBA" id="ARBA00023065"/>
    </source>
</evidence>
<evidence type="ECO:0000256" key="15">
    <source>
        <dbReference type="RuleBase" id="RU003357"/>
    </source>
</evidence>
<dbReference type="PANTHER" id="PTHR32552:SF74">
    <property type="entry name" value="HYDROXAMATE SIDEROPHORE RECEPTOR FHUE"/>
    <property type="match status" value="1"/>
</dbReference>
<accession>A0A2S4HHU6</accession>
<sequence length="695" mass="75910">MTNTLHPFSAAVALLSVGIASSALAQTESKQINTAKPNRSTVEYVHVYGEQGRTNTATNLDLTIFETPQTVTAVSRSQMNDFMLDKANDVLDYTPGVTVEEVETHRTYYTARGFDIVNFQYDGVGTPFAFGLVQGQTDTAIYEKIEVVKGAAGLITGLANPSATINFVRKRPTEDLRASARASVNEWNGYRLDGDISGSFSDGIRGRLVVATEDTESYLDRLEDSTNLFYGVLEFDLSDKTQLTIGHSYDLNAADGILWGALPLIYSDGRATDYDVSTSSAPDWSFRDTEQNQSFLELKHRLNDMWTLNAVYTRSDIDIKADLFYVDGTPMPDESGLGAYTGRYLNGATRDIIDVFASGYVSVAGREHQVVVGYNQADVEITGAGFANFTTGYPTLGSDWAQGNSPRPDFVDSSGDSEVEQDHRSFYAAARISFSDQLSGLIGARKADYKQSGISYGASAEQEANKTVPYYGLTYQITDSLMAYGSSSEVFSPQVFVDSQLKPLGAIEGKSAELGFKMSFNNELAILTVAVFQSEIDNYGVFIGNDTDSGVATYDPRTQESDGYEIEISGQLSAGLNISAGYTKVDIQDANGEKVPYIPEQMIKASASYQIPNLPKLKVGGVLKWQDDIATAAANAKQSSYALLDLLVSYQINENLSAAINIDNISDEKYYNSLYWDQAYFGAPRNVSLSVNWEL</sequence>
<keyword evidence="9" id="KW-0406">Ion transport</keyword>
<dbReference type="CDD" id="cd01347">
    <property type="entry name" value="ligand_gated_channel"/>
    <property type="match status" value="1"/>
</dbReference>
<dbReference type="PANTHER" id="PTHR32552">
    <property type="entry name" value="FERRICHROME IRON RECEPTOR-RELATED"/>
    <property type="match status" value="1"/>
</dbReference>
<keyword evidence="11 14" id="KW-0472">Membrane</keyword>
<dbReference type="EMBL" id="PQGG01000019">
    <property type="protein sequence ID" value="POP53261.1"/>
    <property type="molecule type" value="Genomic_DNA"/>
</dbReference>
<feature type="chain" id="PRO_5015721705" evidence="16">
    <location>
        <begin position="26"/>
        <end position="695"/>
    </location>
</feature>
<dbReference type="GO" id="GO:0015891">
    <property type="term" value="P:siderophore transport"/>
    <property type="evidence" value="ECO:0007669"/>
    <property type="project" value="InterPro"/>
</dbReference>
<dbReference type="AlphaFoldDB" id="A0A2S4HHU6"/>
<dbReference type="GO" id="GO:0038023">
    <property type="term" value="F:signaling receptor activity"/>
    <property type="evidence" value="ECO:0007669"/>
    <property type="project" value="InterPro"/>
</dbReference>
<evidence type="ECO:0000256" key="7">
    <source>
        <dbReference type="ARBA" id="ARBA00022729"/>
    </source>
</evidence>
<dbReference type="OrthoDB" id="8663017at2"/>
<evidence type="ECO:0000256" key="10">
    <source>
        <dbReference type="ARBA" id="ARBA00023077"/>
    </source>
</evidence>
<dbReference type="InterPro" id="IPR012910">
    <property type="entry name" value="Plug_dom"/>
</dbReference>
<keyword evidence="3 14" id="KW-0813">Transport</keyword>
<dbReference type="NCBIfam" id="TIGR01783">
    <property type="entry name" value="TonB-siderophor"/>
    <property type="match status" value="1"/>
</dbReference>
<dbReference type="GO" id="GO:0009279">
    <property type="term" value="C:cell outer membrane"/>
    <property type="evidence" value="ECO:0007669"/>
    <property type="project" value="UniProtKB-SubCell"/>
</dbReference>
<dbReference type="InterPro" id="IPR039426">
    <property type="entry name" value="TonB-dep_rcpt-like"/>
</dbReference>
<dbReference type="PROSITE" id="PS52016">
    <property type="entry name" value="TONB_DEPENDENT_REC_3"/>
    <property type="match status" value="1"/>
</dbReference>
<dbReference type="InterPro" id="IPR010105">
    <property type="entry name" value="TonB_sidphr_rcpt"/>
</dbReference>
<keyword evidence="8" id="KW-0408">Iron</keyword>
<dbReference type="Pfam" id="PF00593">
    <property type="entry name" value="TonB_dep_Rec_b-barrel"/>
    <property type="match status" value="1"/>
</dbReference>
<keyword evidence="12 19" id="KW-0675">Receptor</keyword>
<evidence type="ECO:0000259" key="17">
    <source>
        <dbReference type="Pfam" id="PF00593"/>
    </source>
</evidence>
<dbReference type="RefSeq" id="WP_103684203.1">
    <property type="nucleotide sequence ID" value="NZ_PQGG01000019.1"/>
</dbReference>
<dbReference type="InterPro" id="IPR000531">
    <property type="entry name" value="Beta-barrel_TonB"/>
</dbReference>
<name>A0A2S4HHU6_9GAMM</name>
<dbReference type="FunFam" id="2.170.130.10:FF:000010">
    <property type="entry name" value="Ferripyoverdine receptor"/>
    <property type="match status" value="1"/>
</dbReference>
<comment type="caution">
    <text evidence="19">The sequence shown here is derived from an EMBL/GenBank/DDBJ whole genome shotgun (WGS) entry which is preliminary data.</text>
</comment>
<feature type="signal peptide" evidence="16">
    <location>
        <begin position="1"/>
        <end position="25"/>
    </location>
</feature>
<dbReference type="SUPFAM" id="SSF56935">
    <property type="entry name" value="Porins"/>
    <property type="match status" value="1"/>
</dbReference>
<feature type="domain" description="TonB-dependent receptor-like beta-barrel" evidence="17">
    <location>
        <begin position="280"/>
        <end position="665"/>
    </location>
</feature>
<keyword evidence="6 14" id="KW-0812">Transmembrane</keyword>
<organism evidence="19 20">
    <name type="scientific">Zhongshania marina</name>
    <dbReference type="NCBI Taxonomy" id="2304603"/>
    <lineage>
        <taxon>Bacteria</taxon>
        <taxon>Pseudomonadati</taxon>
        <taxon>Pseudomonadota</taxon>
        <taxon>Gammaproteobacteria</taxon>
        <taxon>Cellvibrionales</taxon>
        <taxon>Spongiibacteraceae</taxon>
        <taxon>Zhongshania</taxon>
    </lineage>
</organism>
<dbReference type="InterPro" id="IPR037066">
    <property type="entry name" value="Plug_dom_sf"/>
</dbReference>
<evidence type="ECO:0000256" key="4">
    <source>
        <dbReference type="ARBA" id="ARBA00022452"/>
    </source>
</evidence>
<protein>
    <submittedName>
        <fullName evidence="19">TonB-dependent siderophore receptor</fullName>
    </submittedName>
</protein>
<dbReference type="Gene3D" id="2.40.170.20">
    <property type="entry name" value="TonB-dependent receptor, beta-barrel domain"/>
    <property type="match status" value="1"/>
</dbReference>
<evidence type="ECO:0000313" key="20">
    <source>
        <dbReference type="Proteomes" id="UP000237222"/>
    </source>
</evidence>
<comment type="similarity">
    <text evidence="2 14 15">Belongs to the TonB-dependent receptor family.</text>
</comment>
<dbReference type="InterPro" id="IPR036942">
    <property type="entry name" value="Beta-barrel_TonB_sf"/>
</dbReference>
<evidence type="ECO:0000256" key="12">
    <source>
        <dbReference type="ARBA" id="ARBA00023170"/>
    </source>
</evidence>
<dbReference type="GO" id="GO:0015344">
    <property type="term" value="F:siderophore uptake transmembrane transporter activity"/>
    <property type="evidence" value="ECO:0007669"/>
    <property type="project" value="TreeGrafter"/>
</dbReference>
<dbReference type="Gene3D" id="2.170.130.10">
    <property type="entry name" value="TonB-dependent receptor, plug domain"/>
    <property type="match status" value="1"/>
</dbReference>
<evidence type="ECO:0000256" key="5">
    <source>
        <dbReference type="ARBA" id="ARBA00022496"/>
    </source>
</evidence>
<evidence type="ECO:0000256" key="11">
    <source>
        <dbReference type="ARBA" id="ARBA00023136"/>
    </source>
</evidence>
<keyword evidence="7 16" id="KW-0732">Signal</keyword>
<dbReference type="Proteomes" id="UP000237222">
    <property type="component" value="Unassembled WGS sequence"/>
</dbReference>
<evidence type="ECO:0000256" key="8">
    <source>
        <dbReference type="ARBA" id="ARBA00023004"/>
    </source>
</evidence>
<keyword evidence="5" id="KW-0410">Iron transport</keyword>
<proteinExistence type="inferred from homology"/>
<evidence type="ECO:0000256" key="6">
    <source>
        <dbReference type="ARBA" id="ARBA00022692"/>
    </source>
</evidence>